<feature type="domain" description="Transposase for insertion sequence element IS21-like C-terminal" evidence="1">
    <location>
        <begin position="92"/>
        <end position="146"/>
    </location>
</feature>
<dbReference type="PANTHER" id="PTHR35004:SF8">
    <property type="entry name" value="TRANSPOSASE RV3428C-RELATED"/>
    <property type="match status" value="1"/>
</dbReference>
<protein>
    <recommendedName>
        <fullName evidence="1">Transposase for insertion sequence element IS21-like C-terminal domain-containing protein</fullName>
    </recommendedName>
</protein>
<dbReference type="EMBL" id="JAYLVJ010000071">
    <property type="protein sequence ID" value="MEO1759237.1"/>
    <property type="molecule type" value="Genomic_DNA"/>
</dbReference>
<proteinExistence type="predicted"/>
<reference evidence="2 3" key="1">
    <citation type="submission" date="2024-01" db="EMBL/GenBank/DDBJ databases">
        <title>The diversity of rhizobia nodulating Mimosa spp. in eleven states of Brazil covering several biomes is determined by host plant, location, and edaphic factors.</title>
        <authorList>
            <person name="Rouws L."/>
            <person name="Barauna A."/>
            <person name="Beukes C."/>
            <person name="De Faria S.M."/>
            <person name="Gross E."/>
            <person name="Dos Reis Junior F.B."/>
            <person name="Simon M."/>
            <person name="Maluk M."/>
            <person name="Odee D.W."/>
            <person name="Kenicer G."/>
            <person name="Young J.P.W."/>
            <person name="Reis V.M."/>
            <person name="Zilli J."/>
            <person name="James E.K."/>
        </authorList>
    </citation>
    <scope>NUCLEOTIDE SEQUENCE [LARGE SCALE GENOMIC DNA]</scope>
    <source>
        <strain evidence="2 3">JHI1651</strain>
    </source>
</reference>
<name>A0ABV0E7D1_9BURK</name>
<sequence length="266" mass="30038">MMLPVLEVPDSLAIERRSGVTGNGCRLFEKLIEHEETPFRKRRKGDVAPQIAPIFCGLQTARQQLRSRSPASRPQKSLRHTRCLLWSTTEGIDYHVELTGHYYSVSHRFAREQVDLRYTTSTVEIFHRGKRIAAHAKSDRRGAHTTLNEHMPANHQAVTGWDPQRLRNWAASIGPHTTAVIAHLLGGRQHPQQAYRTCLDVLRLAKDYGNERLEAACCRAIDLKAPGYKFIASTLKNGLDQQPSPTSVQADLPLTHANVRGPNYYH</sequence>
<accession>A0ABV0E7D1</accession>
<evidence type="ECO:0000313" key="2">
    <source>
        <dbReference type="EMBL" id="MEO1759237.1"/>
    </source>
</evidence>
<evidence type="ECO:0000259" key="1">
    <source>
        <dbReference type="Pfam" id="PF22483"/>
    </source>
</evidence>
<comment type="caution">
    <text evidence="2">The sequence shown here is derived from an EMBL/GenBank/DDBJ whole genome shotgun (WGS) entry which is preliminary data.</text>
</comment>
<dbReference type="Pfam" id="PF22483">
    <property type="entry name" value="Mu-transpos_C_2"/>
    <property type="match status" value="1"/>
</dbReference>
<dbReference type="RefSeq" id="WP_342925654.1">
    <property type="nucleotide sequence ID" value="NZ_JAYMSB010000066.1"/>
</dbReference>
<dbReference type="PANTHER" id="PTHR35004">
    <property type="entry name" value="TRANSPOSASE RV3428C-RELATED"/>
    <property type="match status" value="1"/>
</dbReference>
<dbReference type="Proteomes" id="UP001462961">
    <property type="component" value="Unassembled WGS sequence"/>
</dbReference>
<organism evidence="2 3">
    <name type="scientific">Paraburkholderia caribensis</name>
    <dbReference type="NCBI Taxonomy" id="75105"/>
    <lineage>
        <taxon>Bacteria</taxon>
        <taxon>Pseudomonadati</taxon>
        <taxon>Pseudomonadota</taxon>
        <taxon>Betaproteobacteria</taxon>
        <taxon>Burkholderiales</taxon>
        <taxon>Burkholderiaceae</taxon>
        <taxon>Paraburkholderia</taxon>
    </lineage>
</organism>
<gene>
    <name evidence="2" type="ORF">VOI32_35695</name>
</gene>
<dbReference type="InterPro" id="IPR054353">
    <property type="entry name" value="IstA-like_C"/>
</dbReference>
<evidence type="ECO:0000313" key="3">
    <source>
        <dbReference type="Proteomes" id="UP001462961"/>
    </source>
</evidence>
<keyword evidence="3" id="KW-1185">Reference proteome</keyword>